<dbReference type="InterPro" id="IPR035906">
    <property type="entry name" value="MetI-like_sf"/>
</dbReference>
<feature type="transmembrane region" description="Helical" evidence="7">
    <location>
        <begin position="281"/>
        <end position="301"/>
    </location>
</feature>
<feature type="transmembrane region" description="Helical" evidence="7">
    <location>
        <begin position="228"/>
        <end position="245"/>
    </location>
</feature>
<feature type="transmembrane region" description="Helical" evidence="7">
    <location>
        <begin position="122"/>
        <end position="142"/>
    </location>
</feature>
<comment type="subcellular location">
    <subcellularLocation>
        <location evidence="1 7">Cell membrane</location>
        <topology evidence="1 7">Multi-pass membrane protein</topology>
    </subcellularLocation>
</comment>
<proteinExistence type="inferred from homology"/>
<dbReference type="AlphaFoldDB" id="A0A4U0RLD1"/>
<dbReference type="GO" id="GO:0005886">
    <property type="term" value="C:plasma membrane"/>
    <property type="evidence" value="ECO:0007669"/>
    <property type="project" value="UniProtKB-SubCell"/>
</dbReference>
<evidence type="ECO:0000256" key="3">
    <source>
        <dbReference type="ARBA" id="ARBA00022475"/>
    </source>
</evidence>
<evidence type="ECO:0000256" key="6">
    <source>
        <dbReference type="ARBA" id="ARBA00023136"/>
    </source>
</evidence>
<keyword evidence="4 7" id="KW-0812">Transmembrane</keyword>
<keyword evidence="6 7" id="KW-0472">Membrane</keyword>
<evidence type="ECO:0000259" key="8">
    <source>
        <dbReference type="PROSITE" id="PS50928"/>
    </source>
</evidence>
<dbReference type="PROSITE" id="PS50928">
    <property type="entry name" value="ABC_TM1"/>
    <property type="match status" value="1"/>
</dbReference>
<feature type="transmembrane region" description="Helical" evidence="7">
    <location>
        <begin position="86"/>
        <end position="110"/>
    </location>
</feature>
<comment type="caution">
    <text evidence="9">The sequence shown here is derived from an EMBL/GenBank/DDBJ whole genome shotgun (WGS) entry which is preliminary data.</text>
</comment>
<accession>A0A4U0RLD1</accession>
<keyword evidence="5 7" id="KW-1133">Transmembrane helix</keyword>
<dbReference type="Pfam" id="PF00528">
    <property type="entry name" value="BPD_transp_1"/>
    <property type="match status" value="1"/>
</dbReference>
<reference evidence="9 10" key="1">
    <citation type="submission" date="2019-04" db="EMBL/GenBank/DDBJ databases">
        <title>Streptomyces oryziradicis sp. nov., a novel actinomycete isolated from rhizosphere soil of rice (Oryza sativa L.).</title>
        <authorList>
            <person name="Li C."/>
        </authorList>
    </citation>
    <scope>NUCLEOTIDE SEQUENCE [LARGE SCALE GENOMIC DNA]</scope>
    <source>
        <strain evidence="9 10">NEAU-C40</strain>
    </source>
</reference>
<dbReference type="Proteomes" id="UP000305778">
    <property type="component" value="Unassembled WGS sequence"/>
</dbReference>
<dbReference type="PANTHER" id="PTHR30193">
    <property type="entry name" value="ABC TRANSPORTER PERMEASE PROTEIN"/>
    <property type="match status" value="1"/>
</dbReference>
<evidence type="ECO:0000256" key="4">
    <source>
        <dbReference type="ARBA" id="ARBA00022692"/>
    </source>
</evidence>
<dbReference type="GO" id="GO:0055085">
    <property type="term" value="P:transmembrane transport"/>
    <property type="evidence" value="ECO:0007669"/>
    <property type="project" value="InterPro"/>
</dbReference>
<keyword evidence="2 7" id="KW-0813">Transport</keyword>
<protein>
    <submittedName>
        <fullName evidence="9">Sugar ABC transporter permease</fullName>
    </submittedName>
</protein>
<feature type="transmembrane region" description="Helical" evidence="7">
    <location>
        <begin position="31"/>
        <end position="54"/>
    </location>
</feature>
<dbReference type="InterPro" id="IPR051393">
    <property type="entry name" value="ABC_transporter_permease"/>
</dbReference>
<dbReference type="CDD" id="cd06261">
    <property type="entry name" value="TM_PBP2"/>
    <property type="match status" value="1"/>
</dbReference>
<feature type="domain" description="ABC transmembrane type-1" evidence="8">
    <location>
        <begin position="83"/>
        <end position="299"/>
    </location>
</feature>
<sequence length="311" mass="33817">MTVLDTRHVAVSPPRRGLVPRRGGGGGAAGYLFVAGYAILLLAFGVFPTGYAFYLALTNDKGQFTGINQFLKVAQDYRFVPAFTNILVYLAMWLIILVVLTVLVAVVLRSRMRPGLSALFRFLYYIPGALAGVASVLVWLFMLDPDVSPASWLLDSLGLHSFAAVLAPGHLPVIFFLIAFWTGAGGWIVVMYGALNNIPDEVLEAARMDGAGPWKTAWHIQIPMIRQWIAYMTILAFAAGTQLFVEPQLLQTASLGRVSPTWSPNQLAYVFAFQQGDFNGAAAISVFLLALGLICAGLLVARSNLFTLDEK</sequence>
<dbReference type="Gene3D" id="1.10.3720.10">
    <property type="entry name" value="MetI-like"/>
    <property type="match status" value="1"/>
</dbReference>
<evidence type="ECO:0000256" key="1">
    <source>
        <dbReference type="ARBA" id="ARBA00004651"/>
    </source>
</evidence>
<dbReference type="OrthoDB" id="3210259at2"/>
<comment type="similarity">
    <text evidence="7">Belongs to the binding-protein-dependent transport system permease family.</text>
</comment>
<feature type="transmembrane region" description="Helical" evidence="7">
    <location>
        <begin position="162"/>
        <end position="190"/>
    </location>
</feature>
<dbReference type="RefSeq" id="WP_136730753.1">
    <property type="nucleotide sequence ID" value="NZ_SUMC01000159.1"/>
</dbReference>
<dbReference type="SUPFAM" id="SSF161098">
    <property type="entry name" value="MetI-like"/>
    <property type="match status" value="1"/>
</dbReference>
<evidence type="ECO:0000313" key="10">
    <source>
        <dbReference type="Proteomes" id="UP000305778"/>
    </source>
</evidence>
<dbReference type="EMBL" id="SUMC01000159">
    <property type="protein sequence ID" value="TJZ96515.1"/>
    <property type="molecule type" value="Genomic_DNA"/>
</dbReference>
<evidence type="ECO:0000256" key="5">
    <source>
        <dbReference type="ARBA" id="ARBA00022989"/>
    </source>
</evidence>
<name>A0A4U0RLD1_9ACTN</name>
<keyword evidence="10" id="KW-1185">Reference proteome</keyword>
<evidence type="ECO:0000256" key="7">
    <source>
        <dbReference type="RuleBase" id="RU363032"/>
    </source>
</evidence>
<organism evidence="9 10">
    <name type="scientific">Actinacidiphila oryziradicis</name>
    <dbReference type="NCBI Taxonomy" id="2571141"/>
    <lineage>
        <taxon>Bacteria</taxon>
        <taxon>Bacillati</taxon>
        <taxon>Actinomycetota</taxon>
        <taxon>Actinomycetes</taxon>
        <taxon>Kitasatosporales</taxon>
        <taxon>Streptomycetaceae</taxon>
        <taxon>Actinacidiphila</taxon>
    </lineage>
</organism>
<dbReference type="PANTHER" id="PTHR30193:SF41">
    <property type="entry name" value="DIACETYLCHITOBIOSE UPTAKE SYSTEM PERMEASE PROTEIN NGCF"/>
    <property type="match status" value="1"/>
</dbReference>
<evidence type="ECO:0000313" key="9">
    <source>
        <dbReference type="EMBL" id="TJZ96515.1"/>
    </source>
</evidence>
<keyword evidence="3" id="KW-1003">Cell membrane</keyword>
<evidence type="ECO:0000256" key="2">
    <source>
        <dbReference type="ARBA" id="ARBA00022448"/>
    </source>
</evidence>
<dbReference type="InterPro" id="IPR000515">
    <property type="entry name" value="MetI-like"/>
</dbReference>
<gene>
    <name evidence="9" type="ORF">FCI23_50810</name>
</gene>